<keyword evidence="2" id="KW-0560">Oxidoreductase</keyword>
<evidence type="ECO:0000313" key="6">
    <source>
        <dbReference type="Proteomes" id="UP001595665"/>
    </source>
</evidence>
<dbReference type="InterPro" id="IPR020904">
    <property type="entry name" value="Sc_DH/Rdtase_CS"/>
</dbReference>
<dbReference type="PRINTS" id="PR00080">
    <property type="entry name" value="SDRFAMILY"/>
</dbReference>
<dbReference type="PRINTS" id="PR00081">
    <property type="entry name" value="GDHRDH"/>
</dbReference>
<dbReference type="InterPro" id="IPR036291">
    <property type="entry name" value="NAD(P)-bd_dom_sf"/>
</dbReference>
<dbReference type="CDD" id="cd05374">
    <property type="entry name" value="17beta-HSD-like_SDR_c"/>
    <property type="match status" value="1"/>
</dbReference>
<dbReference type="PROSITE" id="PS00061">
    <property type="entry name" value="ADH_SHORT"/>
    <property type="match status" value="1"/>
</dbReference>
<gene>
    <name evidence="5" type="ORF">ACFOPH_16250</name>
</gene>
<comment type="similarity">
    <text evidence="1 3">Belongs to the short-chain dehydrogenases/reductases (SDR) family.</text>
</comment>
<reference evidence="6" key="1">
    <citation type="journal article" date="2019" name="Int. J. Syst. Evol. Microbiol.">
        <title>The Global Catalogue of Microorganisms (GCM) 10K type strain sequencing project: providing services to taxonomists for standard genome sequencing and annotation.</title>
        <authorList>
            <consortium name="The Broad Institute Genomics Platform"/>
            <consortium name="The Broad Institute Genome Sequencing Center for Infectious Disease"/>
            <person name="Wu L."/>
            <person name="Ma J."/>
        </authorList>
    </citation>
    <scope>NUCLEOTIDE SEQUENCE [LARGE SCALE GENOMIC DNA]</scope>
    <source>
        <strain evidence="6">CCM 7480</strain>
    </source>
</reference>
<dbReference type="InterPro" id="IPR051911">
    <property type="entry name" value="SDR_oxidoreductase"/>
</dbReference>
<evidence type="ECO:0000256" key="1">
    <source>
        <dbReference type="ARBA" id="ARBA00006484"/>
    </source>
</evidence>
<dbReference type="Proteomes" id="UP001595665">
    <property type="component" value="Unassembled WGS sequence"/>
</dbReference>
<dbReference type="SUPFAM" id="SSF51735">
    <property type="entry name" value="NAD(P)-binding Rossmann-fold domains"/>
    <property type="match status" value="1"/>
</dbReference>
<dbReference type="Gene3D" id="3.40.50.720">
    <property type="entry name" value="NAD(P)-binding Rossmann-like Domain"/>
    <property type="match status" value="1"/>
</dbReference>
<dbReference type="PANTHER" id="PTHR43976">
    <property type="entry name" value="SHORT CHAIN DEHYDROGENASE"/>
    <property type="match status" value="1"/>
</dbReference>
<evidence type="ECO:0000256" key="3">
    <source>
        <dbReference type="RuleBase" id="RU000363"/>
    </source>
</evidence>
<protein>
    <submittedName>
        <fullName evidence="5">SDR family NAD(P)-dependent oxidoreductase</fullName>
    </submittedName>
</protein>
<evidence type="ECO:0000259" key="4">
    <source>
        <dbReference type="SMART" id="SM00822"/>
    </source>
</evidence>
<organism evidence="5 6">
    <name type="scientific">Massilia haematophila</name>
    <dbReference type="NCBI Taxonomy" id="457923"/>
    <lineage>
        <taxon>Bacteria</taxon>
        <taxon>Pseudomonadati</taxon>
        <taxon>Pseudomonadota</taxon>
        <taxon>Betaproteobacteria</taxon>
        <taxon>Burkholderiales</taxon>
        <taxon>Oxalobacteraceae</taxon>
        <taxon>Telluria group</taxon>
        <taxon>Massilia</taxon>
    </lineage>
</organism>
<dbReference type="InterPro" id="IPR057326">
    <property type="entry name" value="KR_dom"/>
</dbReference>
<dbReference type="EMBL" id="JBHRVV010000001">
    <property type="protein sequence ID" value="MFC3459787.1"/>
    <property type="molecule type" value="Genomic_DNA"/>
</dbReference>
<name>A0ABV7PPU9_9BURK</name>
<comment type="caution">
    <text evidence="5">The sequence shown here is derived from an EMBL/GenBank/DDBJ whole genome shotgun (WGS) entry which is preliminary data.</text>
</comment>
<dbReference type="RefSeq" id="WP_379736421.1">
    <property type="nucleotide sequence ID" value="NZ_JBHRVV010000001.1"/>
</dbReference>
<evidence type="ECO:0000313" key="5">
    <source>
        <dbReference type="EMBL" id="MFC3459787.1"/>
    </source>
</evidence>
<keyword evidence="6" id="KW-1185">Reference proteome</keyword>
<dbReference type="PANTHER" id="PTHR43976:SF16">
    <property type="entry name" value="SHORT-CHAIN DEHYDROGENASE_REDUCTASE FAMILY PROTEIN"/>
    <property type="match status" value="1"/>
</dbReference>
<sequence>MSKVWFITGAGRGIGADLARAALAAGDKVAATGRSLAQLRDAFGTVDQERVALVQLDVASEAQAAPAIAAAVERFGRIDVLVNNAAYGLLGRLEEVTPDDIAQQFAVNVYGVMHMLRAALSVLRRQRGGHVINIGSIAGVTGFNGSSVYCATKFALEGLSSSLALEIEPFGIKLTTVEPGFFRTGFLAPDSVRYGANVIDDYAAHGSIAQAYGAYKGRQLGDPVKLAAAILELAGMAAPPRRFLAGSDAVAMAEAELEARRGEIAAMKALSLSTDHDN</sequence>
<accession>A0ABV7PPU9</accession>
<dbReference type="InterPro" id="IPR002347">
    <property type="entry name" value="SDR_fam"/>
</dbReference>
<evidence type="ECO:0000256" key="2">
    <source>
        <dbReference type="ARBA" id="ARBA00023002"/>
    </source>
</evidence>
<dbReference type="Pfam" id="PF00106">
    <property type="entry name" value="adh_short"/>
    <property type="match status" value="1"/>
</dbReference>
<feature type="domain" description="Ketoreductase" evidence="4">
    <location>
        <begin position="3"/>
        <end position="170"/>
    </location>
</feature>
<dbReference type="SMART" id="SM00822">
    <property type="entry name" value="PKS_KR"/>
    <property type="match status" value="1"/>
</dbReference>
<proteinExistence type="inferred from homology"/>